<dbReference type="PROSITE" id="PS50090">
    <property type="entry name" value="MYB_LIKE"/>
    <property type="match status" value="1"/>
</dbReference>
<feature type="domain" description="HTH myb-type" evidence="3">
    <location>
        <begin position="100"/>
        <end position="147"/>
    </location>
</feature>
<organism evidence="4 5">
    <name type="scientific">Sarocladium strictum</name>
    <name type="common">Black bundle disease fungus</name>
    <name type="synonym">Acremonium strictum</name>
    <dbReference type="NCBI Taxonomy" id="5046"/>
    <lineage>
        <taxon>Eukaryota</taxon>
        <taxon>Fungi</taxon>
        <taxon>Dikarya</taxon>
        <taxon>Ascomycota</taxon>
        <taxon>Pezizomycotina</taxon>
        <taxon>Sordariomycetes</taxon>
        <taxon>Hypocreomycetidae</taxon>
        <taxon>Hypocreales</taxon>
        <taxon>Sarocladiaceae</taxon>
        <taxon>Sarocladium</taxon>
    </lineage>
</organism>
<evidence type="ECO:0000313" key="4">
    <source>
        <dbReference type="EMBL" id="KAK0382712.1"/>
    </source>
</evidence>
<dbReference type="InterPro" id="IPR001005">
    <property type="entry name" value="SANT/Myb"/>
</dbReference>
<dbReference type="PROSITE" id="PS51294">
    <property type="entry name" value="HTH_MYB"/>
    <property type="match status" value="1"/>
</dbReference>
<dbReference type="AlphaFoldDB" id="A0AA39L3E6"/>
<accession>A0AA39L3E6</accession>
<protein>
    <recommendedName>
        <fullName evidence="6">Myb-like domain-containing protein</fullName>
    </recommendedName>
</protein>
<feature type="compositionally biased region" description="Low complexity" evidence="1">
    <location>
        <begin position="76"/>
        <end position="102"/>
    </location>
</feature>
<dbReference type="SUPFAM" id="SSF46689">
    <property type="entry name" value="Homeodomain-like"/>
    <property type="match status" value="1"/>
</dbReference>
<evidence type="ECO:0000256" key="1">
    <source>
        <dbReference type="SAM" id="MobiDB-lite"/>
    </source>
</evidence>
<feature type="region of interest" description="Disordered" evidence="1">
    <location>
        <begin position="313"/>
        <end position="367"/>
    </location>
</feature>
<reference evidence="4" key="1">
    <citation type="submission" date="2022-10" db="EMBL/GenBank/DDBJ databases">
        <title>Determination and structural analysis of whole genome sequence of Sarocladium strictum F4-1.</title>
        <authorList>
            <person name="Hu L."/>
            <person name="Jiang Y."/>
        </authorList>
    </citation>
    <scope>NUCLEOTIDE SEQUENCE</scope>
    <source>
        <strain evidence="4">F4-1</strain>
    </source>
</reference>
<dbReference type="InterPro" id="IPR017930">
    <property type="entry name" value="Myb_dom"/>
</dbReference>
<evidence type="ECO:0008006" key="6">
    <source>
        <dbReference type="Google" id="ProtNLM"/>
    </source>
</evidence>
<dbReference type="Pfam" id="PF00249">
    <property type="entry name" value="Myb_DNA-binding"/>
    <property type="match status" value="1"/>
</dbReference>
<name>A0AA39L3E6_SARSR</name>
<evidence type="ECO:0000313" key="5">
    <source>
        <dbReference type="Proteomes" id="UP001175261"/>
    </source>
</evidence>
<feature type="region of interest" description="Disordered" evidence="1">
    <location>
        <begin position="196"/>
        <end position="296"/>
    </location>
</feature>
<feature type="compositionally biased region" description="Low complexity" evidence="1">
    <location>
        <begin position="238"/>
        <end position="253"/>
    </location>
</feature>
<feature type="compositionally biased region" description="Low complexity" evidence="1">
    <location>
        <begin position="313"/>
        <end position="327"/>
    </location>
</feature>
<keyword evidence="5" id="KW-1185">Reference proteome</keyword>
<comment type="caution">
    <text evidence="4">The sequence shown here is derived from an EMBL/GenBank/DDBJ whole genome shotgun (WGS) entry which is preliminary data.</text>
</comment>
<feature type="domain" description="Myb-like" evidence="2">
    <location>
        <begin position="94"/>
        <end position="143"/>
    </location>
</feature>
<dbReference type="EMBL" id="JAPDFR010000010">
    <property type="protein sequence ID" value="KAK0382712.1"/>
    <property type="molecule type" value="Genomic_DNA"/>
</dbReference>
<proteinExistence type="predicted"/>
<feature type="region of interest" description="Disordered" evidence="1">
    <location>
        <begin position="76"/>
        <end position="106"/>
    </location>
</feature>
<evidence type="ECO:0000259" key="3">
    <source>
        <dbReference type="PROSITE" id="PS51294"/>
    </source>
</evidence>
<evidence type="ECO:0000259" key="2">
    <source>
        <dbReference type="PROSITE" id="PS50090"/>
    </source>
</evidence>
<feature type="compositionally biased region" description="Basic residues" evidence="1">
    <location>
        <begin position="261"/>
        <end position="275"/>
    </location>
</feature>
<dbReference type="CDD" id="cd00167">
    <property type="entry name" value="SANT"/>
    <property type="match status" value="1"/>
</dbReference>
<sequence length="367" mass="40305">MARHSRHASASQNQQFMPVSMGEAAMYSQASARLSVPGNFFDTSASAPGPVLQMPSLQQNQQTQDTYDLYTNDTTQAMSQQTQQQSLQPSASFSRRASSGAWSRDDDRQLLEARAKGLNWSQVKGQFPNKSANACRKRHERLMEHKDADDWDNRKLEQLAREYMMMRKEIWGPLAARVGEKWNVVEQKCMSNGLKNLQSASRSASRRDRMENAASISGYDDDSGISGIGLTPVDELDPSFSSPDKSPSGSSSSGHAGPYHGRSHSSHQQHQHQQHHNPSSQRHLTPHTHLQAMGGANPSYGMAYSSGYGAHHGYSSSVSSTASAGHSFQSHAGTVPTEDQYYRGSRMGSGDMEIGALINPSRHGRTH</sequence>
<dbReference type="Proteomes" id="UP001175261">
    <property type="component" value="Unassembled WGS sequence"/>
</dbReference>
<gene>
    <name evidence="4" type="ORF">NLU13_9808</name>
</gene>
<dbReference type="Gene3D" id="1.10.10.60">
    <property type="entry name" value="Homeodomain-like"/>
    <property type="match status" value="1"/>
</dbReference>
<dbReference type="InterPro" id="IPR009057">
    <property type="entry name" value="Homeodomain-like_sf"/>
</dbReference>